<proteinExistence type="predicted"/>
<dbReference type="EMBL" id="JAPFFL010000004">
    <property type="protein sequence ID" value="KAJ6730233.1"/>
    <property type="molecule type" value="Genomic_DNA"/>
</dbReference>
<reference evidence="1" key="1">
    <citation type="submission" date="2022-11" db="EMBL/GenBank/DDBJ databases">
        <authorList>
            <person name="Hyden B.L."/>
            <person name="Feng K."/>
            <person name="Yates T."/>
            <person name="Jawdy S."/>
            <person name="Smart L.B."/>
            <person name="Muchero W."/>
        </authorList>
    </citation>
    <scope>NUCLEOTIDE SEQUENCE</scope>
    <source>
        <tissue evidence="1">Shoot tip</tissue>
    </source>
</reference>
<sequence>MSSSSNGLALDLIYRYKMRGYSCTYASIRSNKQDKNTDYYFHLGFVGGWGNSLDSGITSVTISQSHLTLMLNSKLSRPDKKSFQSHIVVYRSPR</sequence>
<evidence type="ECO:0000313" key="1">
    <source>
        <dbReference type="EMBL" id="KAJ6730233.1"/>
    </source>
</evidence>
<evidence type="ECO:0000313" key="2">
    <source>
        <dbReference type="Proteomes" id="UP001151529"/>
    </source>
</evidence>
<dbReference type="AlphaFoldDB" id="A0A9Q0UHQ7"/>
<reference evidence="1" key="2">
    <citation type="journal article" date="2023" name="Int. J. Mol. Sci.">
        <title>De Novo Assembly and Annotation of 11 Diverse Shrub Willow (Salix) Genomes Reveals Novel Gene Organization in Sex-Linked Regions.</title>
        <authorList>
            <person name="Hyden B."/>
            <person name="Feng K."/>
            <person name="Yates T.B."/>
            <person name="Jawdy S."/>
            <person name="Cereghino C."/>
            <person name="Smart L.B."/>
            <person name="Muchero W."/>
        </authorList>
    </citation>
    <scope>NUCLEOTIDE SEQUENCE [LARGE SCALE GENOMIC DNA]</scope>
    <source>
        <tissue evidence="1">Shoot tip</tissue>
    </source>
</reference>
<organism evidence="1 2">
    <name type="scientific">Salix viminalis</name>
    <name type="common">Common osier</name>
    <name type="synonym">Basket willow</name>
    <dbReference type="NCBI Taxonomy" id="40686"/>
    <lineage>
        <taxon>Eukaryota</taxon>
        <taxon>Viridiplantae</taxon>
        <taxon>Streptophyta</taxon>
        <taxon>Embryophyta</taxon>
        <taxon>Tracheophyta</taxon>
        <taxon>Spermatophyta</taxon>
        <taxon>Magnoliopsida</taxon>
        <taxon>eudicotyledons</taxon>
        <taxon>Gunneridae</taxon>
        <taxon>Pentapetalae</taxon>
        <taxon>rosids</taxon>
        <taxon>fabids</taxon>
        <taxon>Malpighiales</taxon>
        <taxon>Salicaceae</taxon>
        <taxon>Saliceae</taxon>
        <taxon>Salix</taxon>
    </lineage>
</organism>
<gene>
    <name evidence="1" type="ORF">OIU85_021066</name>
</gene>
<keyword evidence="2" id="KW-1185">Reference proteome</keyword>
<comment type="caution">
    <text evidence="1">The sequence shown here is derived from an EMBL/GenBank/DDBJ whole genome shotgun (WGS) entry which is preliminary data.</text>
</comment>
<protein>
    <submittedName>
        <fullName evidence="1">Uncharacterized protein</fullName>
    </submittedName>
</protein>
<dbReference type="Proteomes" id="UP001151529">
    <property type="component" value="Chromosome 2"/>
</dbReference>
<accession>A0A9Q0UHQ7</accession>
<name>A0A9Q0UHQ7_SALVM</name>